<dbReference type="Proteomes" id="UP000299290">
    <property type="component" value="Unassembled WGS sequence"/>
</dbReference>
<comment type="caution">
    <text evidence="1">The sequence shown here is derived from an EMBL/GenBank/DDBJ whole genome shotgun (WGS) entry which is preliminary data.</text>
</comment>
<organism evidence="1 2">
    <name type="scientific">Streptomyces antimycoticus</name>
    <dbReference type="NCBI Taxonomy" id="68175"/>
    <lineage>
        <taxon>Bacteria</taxon>
        <taxon>Bacillati</taxon>
        <taxon>Actinomycetota</taxon>
        <taxon>Actinomycetes</taxon>
        <taxon>Kitasatosporales</taxon>
        <taxon>Streptomycetaceae</taxon>
        <taxon>Streptomyces</taxon>
        <taxon>Streptomyces violaceusniger group</taxon>
    </lineage>
</organism>
<name>A0A4D4KSC1_9ACTN</name>
<dbReference type="RefSeq" id="WP_137970671.1">
    <property type="nucleotide sequence ID" value="NZ_BJHV01000003.1"/>
</dbReference>
<reference evidence="1 2" key="1">
    <citation type="journal article" date="2020" name="Int. J. Syst. Evol. Microbiol.">
        <title>Reclassification of Streptomyces castelarensis and Streptomyces sporoclivatus as later heterotypic synonyms of Streptomyces antimycoticus.</title>
        <authorList>
            <person name="Komaki H."/>
            <person name="Tamura T."/>
        </authorList>
    </citation>
    <scope>NUCLEOTIDE SEQUENCE [LARGE SCALE GENOMIC DNA]</scope>
    <source>
        <strain evidence="1 2">NBRC 12839</strain>
    </source>
</reference>
<protein>
    <submittedName>
        <fullName evidence="1">Uncharacterized protein</fullName>
    </submittedName>
</protein>
<accession>A0A4D4KSC1</accession>
<evidence type="ECO:0000313" key="1">
    <source>
        <dbReference type="EMBL" id="GDY49348.1"/>
    </source>
</evidence>
<gene>
    <name evidence="1" type="ORF">SANT12839_102300</name>
</gene>
<proteinExistence type="predicted"/>
<dbReference type="EMBL" id="BJHV01000003">
    <property type="protein sequence ID" value="GDY49348.1"/>
    <property type="molecule type" value="Genomic_DNA"/>
</dbReference>
<dbReference type="AlphaFoldDB" id="A0A4D4KSC1"/>
<keyword evidence="2" id="KW-1185">Reference proteome</keyword>
<sequence length="326" mass="36772">METLRFPGVVSVTRAAIRAGRYHELRDLCSSEAVYQLSRLLRELAGQDTIFRREMDQAPVLRPAELERIQRDFWDELQHYLARLSRVPYQGVYFGHPHDRVSRGRTPFLAEAFRALDTYTGDTLDIYYSPADLTAPGEVTQDQPMYDHLAEFIGPHMPPPLDTLYVWKTPDPAQRDPDFHPEHLRLGHFHRDARIGAVAKLALLLETRVPLAEAAQEAWQRPVVLDASEMEGLLPGSSLRHRKAARIWARAYAARYDGREGAETAARIIADLRSPSRARRATSSATVAAVLTVTGVLGAPHVLTNDLPETYTVIHDLYRDITGGHR</sequence>
<evidence type="ECO:0000313" key="2">
    <source>
        <dbReference type="Proteomes" id="UP000299290"/>
    </source>
</evidence>